<dbReference type="GO" id="GO:0005524">
    <property type="term" value="F:ATP binding"/>
    <property type="evidence" value="ECO:0007669"/>
    <property type="project" value="InterPro"/>
</dbReference>
<dbReference type="RefSeq" id="XP_033685801.1">
    <property type="nucleotide sequence ID" value="XM_033833067.1"/>
</dbReference>
<reference evidence="2" key="1">
    <citation type="journal article" date="2020" name="Stud. Mycol.">
        <title>101 Dothideomycetes genomes: a test case for predicting lifestyles and emergence of pathogens.</title>
        <authorList>
            <person name="Haridas S."/>
            <person name="Albert R."/>
            <person name="Binder M."/>
            <person name="Bloem J."/>
            <person name="Labutti K."/>
            <person name="Salamov A."/>
            <person name="Andreopoulos B."/>
            <person name="Baker S."/>
            <person name="Barry K."/>
            <person name="Bills G."/>
            <person name="Bluhm B."/>
            <person name="Cannon C."/>
            <person name="Castanera R."/>
            <person name="Culley D."/>
            <person name="Daum C."/>
            <person name="Ezra D."/>
            <person name="Gonzalez J."/>
            <person name="Henrissat B."/>
            <person name="Kuo A."/>
            <person name="Liang C."/>
            <person name="Lipzen A."/>
            <person name="Lutzoni F."/>
            <person name="Magnuson J."/>
            <person name="Mondo S."/>
            <person name="Nolan M."/>
            <person name="Ohm R."/>
            <person name="Pangilinan J."/>
            <person name="Park H.-J."/>
            <person name="Ramirez L."/>
            <person name="Alfaro M."/>
            <person name="Sun H."/>
            <person name="Tritt A."/>
            <person name="Yoshinaga Y."/>
            <person name="Zwiers L.-H."/>
            <person name="Turgeon B."/>
            <person name="Goodwin S."/>
            <person name="Spatafora J."/>
            <person name="Crous P."/>
            <person name="Grigoriev I."/>
        </authorList>
    </citation>
    <scope>NUCLEOTIDE SEQUENCE</scope>
    <source>
        <strain evidence="2">CBS 122368</strain>
    </source>
</reference>
<dbReference type="SUPFAM" id="SSF56112">
    <property type="entry name" value="Protein kinase-like (PK-like)"/>
    <property type="match status" value="1"/>
</dbReference>
<name>A0A6A6IKS9_9PLEO</name>
<evidence type="ECO:0000313" key="2">
    <source>
        <dbReference type="EMBL" id="KAF2250797.1"/>
    </source>
</evidence>
<organism evidence="2 3">
    <name type="scientific">Trematosphaeria pertusa</name>
    <dbReference type="NCBI Taxonomy" id="390896"/>
    <lineage>
        <taxon>Eukaryota</taxon>
        <taxon>Fungi</taxon>
        <taxon>Dikarya</taxon>
        <taxon>Ascomycota</taxon>
        <taxon>Pezizomycotina</taxon>
        <taxon>Dothideomycetes</taxon>
        <taxon>Pleosporomycetidae</taxon>
        <taxon>Pleosporales</taxon>
        <taxon>Massarineae</taxon>
        <taxon>Trematosphaeriaceae</taxon>
        <taxon>Trematosphaeria</taxon>
    </lineage>
</organism>
<gene>
    <name evidence="2" type="ORF">BU26DRAFT_562759</name>
</gene>
<dbReference type="AlphaFoldDB" id="A0A6A6IKS9"/>
<dbReference type="GO" id="GO:0004672">
    <property type="term" value="F:protein kinase activity"/>
    <property type="evidence" value="ECO:0007669"/>
    <property type="project" value="InterPro"/>
</dbReference>
<evidence type="ECO:0000259" key="1">
    <source>
        <dbReference type="PROSITE" id="PS50011"/>
    </source>
</evidence>
<dbReference type="InterPro" id="IPR011009">
    <property type="entry name" value="Kinase-like_dom_sf"/>
</dbReference>
<accession>A0A6A6IKS9</accession>
<dbReference type="GeneID" id="54586397"/>
<proteinExistence type="predicted"/>
<keyword evidence="3" id="KW-1185">Reference proteome</keyword>
<dbReference type="Proteomes" id="UP000800094">
    <property type="component" value="Unassembled WGS sequence"/>
</dbReference>
<evidence type="ECO:0000313" key="3">
    <source>
        <dbReference type="Proteomes" id="UP000800094"/>
    </source>
</evidence>
<dbReference type="PROSITE" id="PS50011">
    <property type="entry name" value="PROTEIN_KINASE_DOM"/>
    <property type="match status" value="1"/>
</dbReference>
<protein>
    <recommendedName>
        <fullName evidence="1">Protein kinase domain-containing protein</fullName>
    </recommendedName>
</protein>
<dbReference type="InterPro" id="IPR000719">
    <property type="entry name" value="Prot_kinase_dom"/>
</dbReference>
<sequence>MLRILDLFKKEHHHLLLYLAPSLQKSPSTSICIDMQEHERQPEALTKRAIEAFPWAKYVPVRIAGRGNEGIAFYCLERAVAHSPPKSPAKNLKKMVVLKFAGSEDAREKLKIELQISEDIHTSPAPAHNPNVASRFLRVEEVSEGWVRMRATYPGLTLDTFMKRLGSIQFTTEERDQFTAHLFLQTVRAFRDLHVHYQVAHCDVVGNNVLFEGLLDYKKLTHFMDVVIIDFANAKKVEEPLETRDDVLNVCMRITDCVGVVKMEEIATGKEGKNRQYLTAQHMLDLFEQCAEICVGEAGELIVGKFGYHASVEAFQGGVLVTDHHINRALKWAKSKPQIDEAVDELEKDKNIDGLIKTRTTERS</sequence>
<dbReference type="Gene3D" id="1.10.510.10">
    <property type="entry name" value="Transferase(Phosphotransferase) domain 1"/>
    <property type="match status" value="1"/>
</dbReference>
<feature type="domain" description="Protein kinase" evidence="1">
    <location>
        <begin position="58"/>
        <end position="364"/>
    </location>
</feature>
<dbReference type="EMBL" id="ML987193">
    <property type="protein sequence ID" value="KAF2250797.1"/>
    <property type="molecule type" value="Genomic_DNA"/>
</dbReference>